<dbReference type="Proteomes" id="UP000434639">
    <property type="component" value="Unassembled WGS sequence"/>
</dbReference>
<sequence>MHESFHIEEEYGRSLPEFETEFEAIAYYYDYRQEMLATLFDAAEYLRIRELDYSPESLYDVENLYFSCFRTNGWKELQLTIREFEMMMSIYFGEVVTRHISQTDWTVKPYPFDEKKYVLGLKRGQHTDFSTNLFEDHYLSVKNEEEQYLYNRFKRIEERI</sequence>
<reference evidence="1 2" key="1">
    <citation type="journal article" date="2017" name="Int. J. Syst. Evol. Microbiol.">
        <title>Bacillus mangrovi sp. nov., isolated from a sediment sample from a mangrove forest.</title>
        <authorList>
            <person name="Gupta V."/>
            <person name="Singh P.K."/>
            <person name="Korpole S."/>
            <person name="Tanuku N.R.S."/>
            <person name="Pinnaka A.K."/>
        </authorList>
    </citation>
    <scope>NUCLEOTIDE SEQUENCE [LARGE SCALE GENOMIC DNA]</scope>
    <source>
        <strain evidence="1 2">KCTC 33872</strain>
    </source>
</reference>
<organism evidence="1 2">
    <name type="scientific">Metabacillus mangrovi</name>
    <dbReference type="NCBI Taxonomy" id="1491830"/>
    <lineage>
        <taxon>Bacteria</taxon>
        <taxon>Bacillati</taxon>
        <taxon>Bacillota</taxon>
        <taxon>Bacilli</taxon>
        <taxon>Bacillales</taxon>
        <taxon>Bacillaceae</taxon>
        <taxon>Metabacillus</taxon>
    </lineage>
</organism>
<evidence type="ECO:0000313" key="2">
    <source>
        <dbReference type="Proteomes" id="UP000434639"/>
    </source>
</evidence>
<name>A0A7X2S5F8_9BACI</name>
<gene>
    <name evidence="1" type="ORF">GKZ89_11380</name>
</gene>
<dbReference type="EMBL" id="WMIB01000010">
    <property type="protein sequence ID" value="MTH54009.1"/>
    <property type="molecule type" value="Genomic_DNA"/>
</dbReference>
<proteinExistence type="predicted"/>
<accession>A0A7X2S5F8</accession>
<dbReference type="AlphaFoldDB" id="A0A7X2S5F8"/>
<keyword evidence="2" id="KW-1185">Reference proteome</keyword>
<comment type="caution">
    <text evidence="1">The sequence shown here is derived from an EMBL/GenBank/DDBJ whole genome shotgun (WGS) entry which is preliminary data.</text>
</comment>
<evidence type="ECO:0000313" key="1">
    <source>
        <dbReference type="EMBL" id="MTH54009.1"/>
    </source>
</evidence>
<protein>
    <submittedName>
        <fullName evidence="1">Uncharacterized protein</fullName>
    </submittedName>
</protein>
<dbReference type="RefSeq" id="WP_155112536.1">
    <property type="nucleotide sequence ID" value="NZ_WMIB01000010.1"/>
</dbReference>
<dbReference type="OrthoDB" id="2846451at2"/>